<evidence type="ECO:0000259" key="2">
    <source>
        <dbReference type="Pfam" id="PF14368"/>
    </source>
</evidence>
<dbReference type="Gene3D" id="1.10.110.10">
    <property type="entry name" value="Plant lipid-transfer and hydrophobic proteins"/>
    <property type="match status" value="1"/>
</dbReference>
<dbReference type="SMR" id="A0A1S2XM71"/>
<dbReference type="InterPro" id="IPR044741">
    <property type="entry name" value="NsLTP-like"/>
</dbReference>
<dbReference type="STRING" id="3827.A0A1S2XM71"/>
<keyword evidence="1" id="KW-0732">Signal</keyword>
<dbReference type="Pfam" id="PF14368">
    <property type="entry name" value="LTP_2"/>
    <property type="match status" value="1"/>
</dbReference>
<dbReference type="GO" id="GO:0005504">
    <property type="term" value="F:fatty acid binding"/>
    <property type="evidence" value="ECO:0007669"/>
    <property type="project" value="InterPro"/>
</dbReference>
<dbReference type="SUPFAM" id="SSF47699">
    <property type="entry name" value="Bifunctional inhibitor/lipid-transfer protein/seed storage 2S albumin"/>
    <property type="match status" value="1"/>
</dbReference>
<dbReference type="Proteomes" id="UP000087171">
    <property type="component" value="Chromosome Ca2"/>
</dbReference>
<dbReference type="PANTHER" id="PTHR33122">
    <property type="entry name" value="LIPID BINDING PROTEIN-RELATED"/>
    <property type="match status" value="1"/>
</dbReference>
<dbReference type="PaxDb" id="3827-XP_004491449.1"/>
<dbReference type="CDD" id="cd04660">
    <property type="entry name" value="nsLTP_like"/>
    <property type="match status" value="1"/>
</dbReference>
<accession>A0A1S2XM71</accession>
<dbReference type="KEGG" id="cam:101492727"/>
<reference evidence="4" key="2">
    <citation type="submission" date="2025-08" db="UniProtKB">
        <authorList>
            <consortium name="RefSeq"/>
        </authorList>
    </citation>
    <scope>IDENTIFICATION</scope>
    <source>
        <tissue evidence="4">Etiolated seedlings</tissue>
    </source>
</reference>
<dbReference type="GeneID" id="101492727"/>
<dbReference type="InterPro" id="IPR036312">
    <property type="entry name" value="Bifun_inhib/LTP/seed_sf"/>
</dbReference>
<organism evidence="3 4">
    <name type="scientific">Cicer arietinum</name>
    <name type="common">Chickpea</name>
    <name type="synonym">Garbanzo</name>
    <dbReference type="NCBI Taxonomy" id="3827"/>
    <lineage>
        <taxon>Eukaryota</taxon>
        <taxon>Viridiplantae</taxon>
        <taxon>Streptophyta</taxon>
        <taxon>Embryophyta</taxon>
        <taxon>Tracheophyta</taxon>
        <taxon>Spermatophyta</taxon>
        <taxon>Magnoliopsida</taxon>
        <taxon>eudicotyledons</taxon>
        <taxon>Gunneridae</taxon>
        <taxon>Pentapetalae</taxon>
        <taxon>rosids</taxon>
        <taxon>fabids</taxon>
        <taxon>Fabales</taxon>
        <taxon>Fabaceae</taxon>
        <taxon>Papilionoideae</taxon>
        <taxon>50 kb inversion clade</taxon>
        <taxon>NPAAA clade</taxon>
        <taxon>Hologalegina</taxon>
        <taxon>IRL clade</taxon>
        <taxon>Cicereae</taxon>
        <taxon>Cicer</taxon>
    </lineage>
</organism>
<reference evidence="3" key="1">
    <citation type="journal article" date="2013" name="Nat. Biotechnol.">
        <title>Draft genome sequence of chickpea (Cicer arietinum) provides a resource for trait improvement.</title>
        <authorList>
            <person name="Varshney R.K."/>
            <person name="Song C."/>
            <person name="Saxena R.K."/>
            <person name="Azam S."/>
            <person name="Yu S."/>
            <person name="Sharpe A.G."/>
            <person name="Cannon S."/>
            <person name="Baek J."/>
            <person name="Rosen B.D."/>
            <person name="Tar'an B."/>
            <person name="Millan T."/>
            <person name="Zhang X."/>
            <person name="Ramsay L.D."/>
            <person name="Iwata A."/>
            <person name="Wang Y."/>
            <person name="Nelson W."/>
            <person name="Farmer A.D."/>
            <person name="Gaur P.M."/>
            <person name="Soderlund C."/>
            <person name="Penmetsa R.V."/>
            <person name="Xu C."/>
            <person name="Bharti A.K."/>
            <person name="He W."/>
            <person name="Winter P."/>
            <person name="Zhao S."/>
            <person name="Hane J.K."/>
            <person name="Carrasquilla-Garcia N."/>
            <person name="Condie J.A."/>
            <person name="Upadhyaya H.D."/>
            <person name="Luo M.C."/>
            <person name="Thudi M."/>
            <person name="Gowda C.L."/>
            <person name="Singh N.P."/>
            <person name="Lichtenzveig J."/>
            <person name="Gali K.K."/>
            <person name="Rubio J."/>
            <person name="Nadarajan N."/>
            <person name="Dolezel J."/>
            <person name="Bansal K.C."/>
            <person name="Xu X."/>
            <person name="Edwards D."/>
            <person name="Zhang G."/>
            <person name="Kahl G."/>
            <person name="Gil J."/>
            <person name="Singh K.B."/>
            <person name="Datta S.K."/>
            <person name="Jackson S.A."/>
            <person name="Wang J."/>
            <person name="Cook D.R."/>
        </authorList>
    </citation>
    <scope>NUCLEOTIDE SEQUENCE [LARGE SCALE GENOMIC DNA]</scope>
    <source>
        <strain evidence="3">cv. CDC Frontier</strain>
    </source>
</reference>
<feature type="domain" description="Bifunctional inhibitor/plant lipid transfer protein/seed storage helical" evidence="2">
    <location>
        <begin position="24"/>
        <end position="99"/>
    </location>
</feature>
<keyword evidence="3" id="KW-1185">Reference proteome</keyword>
<protein>
    <submittedName>
        <fullName evidence="4">Lipid-transfer protein DIR1</fullName>
    </submittedName>
</protein>
<dbReference type="InterPro" id="IPR016140">
    <property type="entry name" value="Bifunc_inhib/LTP/seed_store"/>
</dbReference>
<feature type="chain" id="PRO_5010287968" evidence="1">
    <location>
        <begin position="28"/>
        <end position="104"/>
    </location>
</feature>
<dbReference type="InterPro" id="IPR039265">
    <property type="entry name" value="DIR1-like"/>
</dbReference>
<evidence type="ECO:0000256" key="1">
    <source>
        <dbReference type="SAM" id="SignalP"/>
    </source>
</evidence>
<dbReference type="eggNOG" id="ENOG502S7QX">
    <property type="taxonomic scope" value="Eukaryota"/>
</dbReference>
<evidence type="ECO:0000313" key="3">
    <source>
        <dbReference type="Proteomes" id="UP000087171"/>
    </source>
</evidence>
<dbReference type="RefSeq" id="XP_004491449.1">
    <property type="nucleotide sequence ID" value="XM_004491392.2"/>
</dbReference>
<feature type="signal peptide" evidence="1">
    <location>
        <begin position="1"/>
        <end position="27"/>
    </location>
</feature>
<dbReference type="GO" id="GO:0009627">
    <property type="term" value="P:systemic acquired resistance"/>
    <property type="evidence" value="ECO:0007669"/>
    <property type="project" value="InterPro"/>
</dbReference>
<proteinExistence type="predicted"/>
<gene>
    <name evidence="4" type="primary">LOC101492727</name>
</gene>
<dbReference type="PANTHER" id="PTHR33122:SF43">
    <property type="entry name" value="BIFUNCTIONAL INHIBITOR_PLANT LIPID TRANSFER PROTEIN_SEED STORAGE HELICAL DOMAIN-CONTAINING PROTEIN"/>
    <property type="match status" value="1"/>
</dbReference>
<dbReference type="AlphaFoldDB" id="A0A1S2XM71"/>
<sequence length="104" mass="10920">MAHSSGKSLMQWMVAALLIALLGGAQAVKICDIESSQLKFCRAAVTGENPPPPDEKCCAVIRGANLPCLCTYKSILPSLGISVKDAMELPGKCGSKSPSKCQVR</sequence>
<evidence type="ECO:0000313" key="4">
    <source>
        <dbReference type="RefSeq" id="XP_004491449.1"/>
    </source>
</evidence>
<name>A0A1S2XM71_CICAR</name>
<dbReference type="OrthoDB" id="656626at2759"/>